<dbReference type="Pfam" id="PF13439">
    <property type="entry name" value="Glyco_transf_4"/>
    <property type="match status" value="1"/>
</dbReference>
<dbReference type="Gene3D" id="3.40.50.2000">
    <property type="entry name" value="Glycogen Phosphorylase B"/>
    <property type="match status" value="2"/>
</dbReference>
<dbReference type="RefSeq" id="WP_176804929.1">
    <property type="nucleotide sequence ID" value="NZ_FNAH01000002.1"/>
</dbReference>
<dbReference type="InterPro" id="IPR001296">
    <property type="entry name" value="Glyco_trans_1"/>
</dbReference>
<dbReference type="InterPro" id="IPR050194">
    <property type="entry name" value="Glycosyltransferase_grp1"/>
</dbReference>
<organism evidence="3 4">
    <name type="scientific">Paracoccus isoporae</name>
    <dbReference type="NCBI Taxonomy" id="591205"/>
    <lineage>
        <taxon>Bacteria</taxon>
        <taxon>Pseudomonadati</taxon>
        <taxon>Pseudomonadota</taxon>
        <taxon>Alphaproteobacteria</taxon>
        <taxon>Rhodobacterales</taxon>
        <taxon>Paracoccaceae</taxon>
        <taxon>Paracoccus</taxon>
    </lineage>
</organism>
<dbReference type="PANTHER" id="PTHR45947">
    <property type="entry name" value="SULFOQUINOVOSYL TRANSFERASE SQD2"/>
    <property type="match status" value="1"/>
</dbReference>
<feature type="domain" description="Glycosyl transferase family 1" evidence="1">
    <location>
        <begin position="180"/>
        <end position="336"/>
    </location>
</feature>
<protein>
    <submittedName>
        <fullName evidence="3">Glycosyltransferase involved in cell wall bisynthesis</fullName>
    </submittedName>
</protein>
<accession>A0A1G6XHJ0</accession>
<keyword evidence="3" id="KW-0808">Transferase</keyword>
<dbReference type="SUPFAM" id="SSF53756">
    <property type="entry name" value="UDP-Glycosyltransferase/glycogen phosphorylase"/>
    <property type="match status" value="1"/>
</dbReference>
<sequence>MPIVPAFFLPHFRHGGAEGVVLALLQHLDRARFVPLLILQRREGELLARLPGDVAVRALTHPNGPRGVIELARLYRRHKVTVAVTVTNAASLSSLLAARLAGNLPTLVTEHTPLSVFLDEAKRPALRRAAIRHLYPRASLTGGPLPEIGTDLNTLLGTAAPDFVTLPNPVIPRAGAMRPLNQQPRRIVSVGRLAPEKRFDLLIDAFALLRAECPEAELVIHGEGSARPGLEAQIARLGLVGAASLPGYASDIAAVHRQADLFVCSSRREGLGNAMIEAMASGVPVVSVDCPFGPPRLLRDGRAGRLVDDHRPAPLAKAMQQMLQDGALRQQCVTEALSVAAAYEIAPAVRRYEEAIARAIGRAGMARRGEH</sequence>
<dbReference type="CDD" id="cd03811">
    <property type="entry name" value="GT4_GT28_WabH-like"/>
    <property type="match status" value="1"/>
</dbReference>
<proteinExistence type="predicted"/>
<dbReference type="PANTHER" id="PTHR45947:SF3">
    <property type="entry name" value="SULFOQUINOVOSYL TRANSFERASE SQD2"/>
    <property type="match status" value="1"/>
</dbReference>
<dbReference type="EMBL" id="FNAH01000002">
    <property type="protein sequence ID" value="SDD76676.1"/>
    <property type="molecule type" value="Genomic_DNA"/>
</dbReference>
<dbReference type="InterPro" id="IPR028098">
    <property type="entry name" value="Glyco_trans_4-like_N"/>
</dbReference>
<dbReference type="AlphaFoldDB" id="A0A1G6XHJ0"/>
<evidence type="ECO:0000313" key="4">
    <source>
        <dbReference type="Proteomes" id="UP000199344"/>
    </source>
</evidence>
<evidence type="ECO:0000259" key="2">
    <source>
        <dbReference type="Pfam" id="PF13439"/>
    </source>
</evidence>
<keyword evidence="4" id="KW-1185">Reference proteome</keyword>
<dbReference type="STRING" id="591205.SAMN05421538_102385"/>
<dbReference type="GO" id="GO:0016757">
    <property type="term" value="F:glycosyltransferase activity"/>
    <property type="evidence" value="ECO:0007669"/>
    <property type="project" value="InterPro"/>
</dbReference>
<evidence type="ECO:0000259" key="1">
    <source>
        <dbReference type="Pfam" id="PF00534"/>
    </source>
</evidence>
<gene>
    <name evidence="3" type="ORF">SAMN05421538_102385</name>
</gene>
<feature type="domain" description="Glycosyltransferase subfamily 4-like N-terminal" evidence="2">
    <location>
        <begin position="15"/>
        <end position="170"/>
    </location>
</feature>
<name>A0A1G6XHJ0_9RHOB</name>
<dbReference type="Proteomes" id="UP000199344">
    <property type="component" value="Unassembled WGS sequence"/>
</dbReference>
<dbReference type="Pfam" id="PF00534">
    <property type="entry name" value="Glycos_transf_1"/>
    <property type="match status" value="1"/>
</dbReference>
<reference evidence="3 4" key="1">
    <citation type="submission" date="2016-10" db="EMBL/GenBank/DDBJ databases">
        <authorList>
            <person name="de Groot N.N."/>
        </authorList>
    </citation>
    <scope>NUCLEOTIDE SEQUENCE [LARGE SCALE GENOMIC DNA]</scope>
    <source>
        <strain evidence="3 4">DSM 22220</strain>
    </source>
</reference>
<evidence type="ECO:0000313" key="3">
    <source>
        <dbReference type="EMBL" id="SDD76676.1"/>
    </source>
</evidence>